<dbReference type="Gene3D" id="3.40.720.10">
    <property type="entry name" value="Alkaline Phosphatase, subunit A"/>
    <property type="match status" value="1"/>
</dbReference>
<comment type="similarity">
    <text evidence="1">Belongs to the phosphopentomutase family.</text>
</comment>
<evidence type="ECO:0000313" key="6">
    <source>
        <dbReference type="EMBL" id="SES06417.1"/>
    </source>
</evidence>
<dbReference type="GO" id="GO:0005829">
    <property type="term" value="C:cytosol"/>
    <property type="evidence" value="ECO:0007669"/>
    <property type="project" value="TreeGrafter"/>
</dbReference>
<evidence type="ECO:0000256" key="2">
    <source>
        <dbReference type="ARBA" id="ARBA00022723"/>
    </source>
</evidence>
<dbReference type="EMBL" id="FOHA01000025">
    <property type="protein sequence ID" value="SES06417.1"/>
    <property type="molecule type" value="Genomic_DNA"/>
</dbReference>
<dbReference type="GO" id="GO:0009117">
    <property type="term" value="P:nucleotide metabolic process"/>
    <property type="evidence" value="ECO:0007669"/>
    <property type="project" value="InterPro"/>
</dbReference>
<dbReference type="GO" id="GO:0043094">
    <property type="term" value="P:metabolic compound salvage"/>
    <property type="evidence" value="ECO:0007669"/>
    <property type="project" value="InterPro"/>
</dbReference>
<feature type="domain" description="Metalloenzyme" evidence="5">
    <location>
        <begin position="3"/>
        <end position="390"/>
    </location>
</feature>
<dbReference type="PANTHER" id="PTHR21110:SF0">
    <property type="entry name" value="PHOSPHOPENTOMUTASE"/>
    <property type="match status" value="1"/>
</dbReference>
<dbReference type="GO" id="GO:0008973">
    <property type="term" value="F:phosphopentomutase activity"/>
    <property type="evidence" value="ECO:0007669"/>
    <property type="project" value="InterPro"/>
</dbReference>
<dbReference type="InterPro" id="IPR017850">
    <property type="entry name" value="Alkaline_phosphatase_core_sf"/>
</dbReference>
<evidence type="ECO:0000256" key="1">
    <source>
        <dbReference type="ARBA" id="ARBA00010373"/>
    </source>
</evidence>
<dbReference type="InterPro" id="IPR010045">
    <property type="entry name" value="DeoB"/>
</dbReference>
<sequence length="406" mass="44177">MGRFIVIVLDSFGVGYMADAAEVRPRDVGANTALHIIEKKPEIQIPTMEKLGLMNAIGQETEALHFSKEAIIGTANLAHHGADSFLGHQEIMGTTPKIPLIEPFQAVIDTVEQHLIEADYQVRRVGEAGEPQILVVNECATVGDNLETDLGQVYNVSACLDLMPFDEVKQLGRTVREVVKVSRVITFGGRQITLDNLLGARKIKPGGFAGVDAPESGVYLHDYHVIHLGYGIDPEVQVPTILDHAGITVSLLGKAADIIQTSSKHLFPGVDSTELFDDLVSEVKKINEGFICLNIQETDLAGHAEDVARYADRLELSDKRIAEVISLLNTGDILIVMADHGNDPTIGHSNHTRERVPLMIYSKGLAGIEVGERETMADVAATAADYFGVKMPQHGHSFLDKIINRS</sequence>
<dbReference type="GO" id="GO:0000287">
    <property type="term" value="F:magnesium ion binding"/>
    <property type="evidence" value="ECO:0007669"/>
    <property type="project" value="InterPro"/>
</dbReference>
<dbReference type="OrthoDB" id="9769930at2"/>
<keyword evidence="4" id="KW-0413">Isomerase</keyword>
<reference evidence="6 7" key="1">
    <citation type="submission" date="2016-10" db="EMBL/GenBank/DDBJ databases">
        <authorList>
            <person name="de Groot N.N."/>
        </authorList>
    </citation>
    <scope>NUCLEOTIDE SEQUENCE [LARGE SCALE GENOMIC DNA]</scope>
    <source>
        <strain evidence="6 7">DSM 13760</strain>
    </source>
</reference>
<dbReference type="AlphaFoldDB" id="A0A1H9UB66"/>
<organism evidence="6 7">
    <name type="scientific">Isobaculum melis</name>
    <dbReference type="NCBI Taxonomy" id="142588"/>
    <lineage>
        <taxon>Bacteria</taxon>
        <taxon>Bacillati</taxon>
        <taxon>Bacillota</taxon>
        <taxon>Bacilli</taxon>
        <taxon>Lactobacillales</taxon>
        <taxon>Carnobacteriaceae</taxon>
        <taxon>Isobaculum</taxon>
    </lineage>
</organism>
<accession>A0A1H9UB66</accession>
<keyword evidence="7" id="KW-1185">Reference proteome</keyword>
<protein>
    <submittedName>
        <fullName evidence="6">Phosphopentomutase</fullName>
    </submittedName>
</protein>
<dbReference type="RefSeq" id="WP_092653994.1">
    <property type="nucleotide sequence ID" value="NZ_FOHA01000025.1"/>
</dbReference>
<evidence type="ECO:0000256" key="4">
    <source>
        <dbReference type="ARBA" id="ARBA00023235"/>
    </source>
</evidence>
<evidence type="ECO:0000259" key="5">
    <source>
        <dbReference type="Pfam" id="PF01676"/>
    </source>
</evidence>
<dbReference type="PIRSF" id="PIRSF001491">
    <property type="entry name" value="Ppentomutase"/>
    <property type="match status" value="1"/>
</dbReference>
<dbReference type="InterPro" id="IPR024052">
    <property type="entry name" value="Phosphopentomutase_DeoB_cap_sf"/>
</dbReference>
<dbReference type="Proteomes" id="UP000198948">
    <property type="component" value="Unassembled WGS sequence"/>
</dbReference>
<gene>
    <name evidence="6" type="ORF">SAMN04488559_12517</name>
</gene>
<dbReference type="SUPFAM" id="SSF53649">
    <property type="entry name" value="Alkaline phosphatase-like"/>
    <property type="match status" value="1"/>
</dbReference>
<proteinExistence type="inferred from homology"/>
<dbReference type="InterPro" id="IPR006124">
    <property type="entry name" value="Metalloenzyme"/>
</dbReference>
<dbReference type="Pfam" id="PF01676">
    <property type="entry name" value="Metalloenzyme"/>
    <property type="match status" value="1"/>
</dbReference>
<dbReference type="CDD" id="cd16009">
    <property type="entry name" value="PPM"/>
    <property type="match status" value="1"/>
</dbReference>
<evidence type="ECO:0000256" key="3">
    <source>
        <dbReference type="ARBA" id="ARBA00023211"/>
    </source>
</evidence>
<name>A0A1H9UB66_9LACT</name>
<evidence type="ECO:0000313" key="7">
    <source>
        <dbReference type="Proteomes" id="UP000198948"/>
    </source>
</evidence>
<keyword evidence="2" id="KW-0479">Metal-binding</keyword>
<keyword evidence="3" id="KW-0464">Manganese</keyword>
<dbReference type="PANTHER" id="PTHR21110">
    <property type="entry name" value="PHOSPHOPENTOMUTASE"/>
    <property type="match status" value="1"/>
</dbReference>
<dbReference type="STRING" id="142588.SAMN04488559_12517"/>
<dbReference type="NCBIfam" id="NF009049">
    <property type="entry name" value="PRK12383.1"/>
    <property type="match status" value="1"/>
</dbReference>
<dbReference type="Gene3D" id="3.30.70.1250">
    <property type="entry name" value="Phosphopentomutase"/>
    <property type="match status" value="1"/>
</dbReference>